<dbReference type="EMBL" id="JBHSIV010000008">
    <property type="protein sequence ID" value="MFC5062512.1"/>
    <property type="molecule type" value="Genomic_DNA"/>
</dbReference>
<feature type="transmembrane region" description="Helical" evidence="2">
    <location>
        <begin position="72"/>
        <end position="99"/>
    </location>
</feature>
<accession>A0ABV9YLJ3</accession>
<name>A0ABV9YLJ3_9PSEU</name>
<sequence length="545" mass="53163">MLESGLRFAFAFLPAGVAVLIGLVIAVQRRRVLPEVSTPAIWGLGLQLLAILVSASVNLVPALFLGSGVDTALTVSVVIGILTVLLTVISWVLILTALFRRLPARSEAPTTATPAQPSPAVPRRVGPTPPADDAPTGRHALLDERGQQVVAQEGVRLYPQAAAIAAGRGGEGSGPFPADGSRVEEMPTEAVPVVGRASTGPDVQVAERAGDEAAAEDRGAEERAVDGPGADEPGADESGVEADPGPAGVDEAAVGGTPTGPAREPAASSPAAPAAASPAASAVPATAAPAAAAPVASRPAADAPTTPDEGPAGVDEAAIGGTPVEPTAAATDDDASTETLSGLATAASVPGLDPAADDPALDDPALEEPGGEAVHPAEATGEATAAEDAPPADPSPVSVDEGAVGGVPTGASGPDTPPRVTAPGSHPAPASHPGPGSALRPATPVPASDSTAPGTTAPDTTADDVAPTPGTTASTAFTTPAGAPTDAPRTSSPAGSDLFAPARSTTTSDDPSAASVPGWFEPVTDGRADAEEPAVESRNGHATER</sequence>
<dbReference type="RefSeq" id="WP_378035864.1">
    <property type="nucleotide sequence ID" value="NZ_JBHSIV010000008.1"/>
</dbReference>
<evidence type="ECO:0000313" key="3">
    <source>
        <dbReference type="EMBL" id="MFC5062512.1"/>
    </source>
</evidence>
<feature type="compositionally biased region" description="Basic and acidic residues" evidence="1">
    <location>
        <begin position="208"/>
        <end position="225"/>
    </location>
</feature>
<feature type="transmembrane region" description="Helical" evidence="2">
    <location>
        <begin position="39"/>
        <end position="60"/>
    </location>
</feature>
<proteinExistence type="predicted"/>
<feature type="compositionally biased region" description="Low complexity" evidence="1">
    <location>
        <begin position="451"/>
        <end position="490"/>
    </location>
</feature>
<keyword evidence="4" id="KW-1185">Reference proteome</keyword>
<feature type="compositionally biased region" description="Low complexity" evidence="1">
    <location>
        <begin position="376"/>
        <end position="401"/>
    </location>
</feature>
<keyword evidence="2" id="KW-0812">Transmembrane</keyword>
<keyword evidence="2" id="KW-0472">Membrane</keyword>
<comment type="caution">
    <text evidence="3">The sequence shown here is derived from an EMBL/GenBank/DDBJ whole genome shotgun (WGS) entry which is preliminary data.</text>
</comment>
<evidence type="ECO:0000313" key="4">
    <source>
        <dbReference type="Proteomes" id="UP001595947"/>
    </source>
</evidence>
<feature type="compositionally biased region" description="Acidic residues" evidence="1">
    <location>
        <begin position="355"/>
        <end position="370"/>
    </location>
</feature>
<feature type="region of interest" description="Disordered" evidence="1">
    <location>
        <begin position="106"/>
        <end position="138"/>
    </location>
</feature>
<dbReference type="Proteomes" id="UP001595947">
    <property type="component" value="Unassembled WGS sequence"/>
</dbReference>
<feature type="compositionally biased region" description="Low complexity" evidence="1">
    <location>
        <begin position="501"/>
        <end position="515"/>
    </location>
</feature>
<keyword evidence="2" id="KW-1133">Transmembrane helix</keyword>
<feature type="compositionally biased region" description="Low complexity" evidence="1">
    <location>
        <begin position="422"/>
        <end position="438"/>
    </location>
</feature>
<evidence type="ECO:0000256" key="1">
    <source>
        <dbReference type="SAM" id="MobiDB-lite"/>
    </source>
</evidence>
<feature type="transmembrane region" description="Helical" evidence="2">
    <location>
        <begin position="6"/>
        <end position="27"/>
    </location>
</feature>
<reference evidence="4" key="1">
    <citation type="journal article" date="2019" name="Int. J. Syst. Evol. Microbiol.">
        <title>The Global Catalogue of Microorganisms (GCM) 10K type strain sequencing project: providing services to taxonomists for standard genome sequencing and annotation.</title>
        <authorList>
            <consortium name="The Broad Institute Genomics Platform"/>
            <consortium name="The Broad Institute Genome Sequencing Center for Infectious Disease"/>
            <person name="Wu L."/>
            <person name="Ma J."/>
        </authorList>
    </citation>
    <scope>NUCLEOTIDE SEQUENCE [LARGE SCALE GENOMIC DNA]</scope>
    <source>
        <strain evidence="4">CGMCC 4.7093</strain>
    </source>
</reference>
<organism evidence="3 4">
    <name type="scientific">Actinomycetospora atypica</name>
    <dbReference type="NCBI Taxonomy" id="1290095"/>
    <lineage>
        <taxon>Bacteria</taxon>
        <taxon>Bacillati</taxon>
        <taxon>Actinomycetota</taxon>
        <taxon>Actinomycetes</taxon>
        <taxon>Pseudonocardiales</taxon>
        <taxon>Pseudonocardiaceae</taxon>
        <taxon>Actinomycetospora</taxon>
    </lineage>
</organism>
<feature type="region of interest" description="Disordered" evidence="1">
    <location>
        <begin position="208"/>
        <end position="545"/>
    </location>
</feature>
<evidence type="ECO:0000256" key="2">
    <source>
        <dbReference type="SAM" id="Phobius"/>
    </source>
</evidence>
<feature type="compositionally biased region" description="Low complexity" evidence="1">
    <location>
        <begin position="261"/>
        <end position="304"/>
    </location>
</feature>
<protein>
    <submittedName>
        <fullName evidence="3">Uncharacterized protein</fullName>
    </submittedName>
</protein>
<gene>
    <name evidence="3" type="ORF">ACFPBZ_09865</name>
</gene>